<evidence type="ECO:0000313" key="3">
    <source>
        <dbReference type="EMBL" id="ADK85560.1"/>
    </source>
</evidence>
<evidence type="ECO:0000259" key="2">
    <source>
        <dbReference type="Pfam" id="PF01979"/>
    </source>
</evidence>
<keyword evidence="4" id="KW-1185">Reference proteome</keyword>
<organism evidence="3 4">
    <name type="scientific">Desulfarculus baarsii (strain ATCC 33931 / DSM 2075 / LMG 7858 / VKM B-1802 / 2st14)</name>
    <dbReference type="NCBI Taxonomy" id="644282"/>
    <lineage>
        <taxon>Bacteria</taxon>
        <taxon>Pseudomonadati</taxon>
        <taxon>Thermodesulfobacteriota</taxon>
        <taxon>Desulfarculia</taxon>
        <taxon>Desulfarculales</taxon>
        <taxon>Desulfarculaceae</taxon>
        <taxon>Desulfarculus</taxon>
    </lineage>
</organism>
<dbReference type="KEGG" id="dbr:Deba_2196"/>
<dbReference type="Proteomes" id="UP000009047">
    <property type="component" value="Chromosome"/>
</dbReference>
<dbReference type="RefSeq" id="WP_013259001.1">
    <property type="nucleotide sequence ID" value="NC_014365.1"/>
</dbReference>
<dbReference type="STRING" id="644282.Deba_2196"/>
<dbReference type="InterPro" id="IPR050287">
    <property type="entry name" value="MTA/SAH_deaminase"/>
</dbReference>
<reference evidence="3 4" key="1">
    <citation type="journal article" date="2010" name="Stand. Genomic Sci.">
        <title>Complete genome sequence of Desulfarculus baarsii type strain (2st14).</title>
        <authorList>
            <person name="Sun H."/>
            <person name="Spring S."/>
            <person name="Lapidus A."/>
            <person name="Davenport K."/>
            <person name="Del Rio T.G."/>
            <person name="Tice H."/>
            <person name="Nolan M."/>
            <person name="Copeland A."/>
            <person name="Cheng J.F."/>
            <person name="Lucas S."/>
            <person name="Tapia R."/>
            <person name="Goodwin L."/>
            <person name="Pitluck S."/>
            <person name="Ivanova N."/>
            <person name="Pagani I."/>
            <person name="Mavromatis K."/>
            <person name="Ovchinnikova G."/>
            <person name="Pati A."/>
            <person name="Chen A."/>
            <person name="Palaniappan K."/>
            <person name="Hauser L."/>
            <person name="Chang Y.J."/>
            <person name="Jeffries C.D."/>
            <person name="Detter J.C."/>
            <person name="Han C."/>
            <person name="Rohde M."/>
            <person name="Brambilla E."/>
            <person name="Goker M."/>
            <person name="Woyke T."/>
            <person name="Bristow J."/>
            <person name="Eisen J.A."/>
            <person name="Markowitz V."/>
            <person name="Hugenholtz P."/>
            <person name="Kyrpides N.C."/>
            <person name="Klenk H.P."/>
            <person name="Land M."/>
        </authorList>
    </citation>
    <scope>NUCLEOTIDE SEQUENCE [LARGE SCALE GENOMIC DNA]</scope>
    <source>
        <strain evidence="4">ATCC 33931 / DSM 2075 / LMG 7858 / VKM B-1802 / 2st14</strain>
    </source>
</reference>
<dbReference type="InterPro" id="IPR032466">
    <property type="entry name" value="Metal_Hydrolase"/>
</dbReference>
<dbReference type="Pfam" id="PF01979">
    <property type="entry name" value="Amidohydro_1"/>
    <property type="match status" value="1"/>
</dbReference>
<keyword evidence="1" id="KW-0378">Hydrolase</keyword>
<dbReference type="PANTHER" id="PTHR43794">
    <property type="entry name" value="AMINOHYDROLASE SSNA-RELATED"/>
    <property type="match status" value="1"/>
</dbReference>
<dbReference type="PANTHER" id="PTHR43794:SF11">
    <property type="entry name" value="AMIDOHYDROLASE-RELATED DOMAIN-CONTAINING PROTEIN"/>
    <property type="match status" value="1"/>
</dbReference>
<sequence length="402" mass="42230">MRETRSQAFTARWLWPGPGRPRENWQVTLRDGRVSAVGPRRLGQPAQDLGEGLLLPGLVNAHCHLELAGLAGLLPPDGDFVGWVQRLVRLRPSQDPAQAARQTADAASRMARCGVALVADITNTGLARQALFAAGLHAISLFEALGPSNCQPPPPQLTWQDGRLAAQGVAAHAPYSVPGPRIAALKALAGGQAFSIHMAESIAEMELFAGDGPQGRRLAEFLFGRGADVAGLGLLARRPLAHLRALGVLDRRTLLVHGAQLSPDEAHELAADGPSLCLCPRSNLGLTRTMAPAPLLLAAGVNLCLGTDSPASTPDLNLWNEMKALAEHYPGLAPDAILEMATGGGARALGLDQRFGRLAEGMHAPLCFVPLDSRPELKHVLEAVVLAAGPAAARAIGNEKIS</sequence>
<evidence type="ECO:0000256" key="1">
    <source>
        <dbReference type="ARBA" id="ARBA00022801"/>
    </source>
</evidence>
<evidence type="ECO:0000313" key="4">
    <source>
        <dbReference type="Proteomes" id="UP000009047"/>
    </source>
</evidence>
<proteinExistence type="predicted"/>
<accession>E1QJ17</accession>
<dbReference type="GO" id="GO:0016810">
    <property type="term" value="F:hydrolase activity, acting on carbon-nitrogen (but not peptide) bonds"/>
    <property type="evidence" value="ECO:0007669"/>
    <property type="project" value="InterPro"/>
</dbReference>
<gene>
    <name evidence="3" type="ordered locus">Deba_2196</name>
</gene>
<dbReference type="AlphaFoldDB" id="E1QJ17"/>
<name>E1QJ17_DESB2</name>
<feature type="domain" description="Amidohydrolase-related" evidence="2">
    <location>
        <begin position="54"/>
        <end position="373"/>
    </location>
</feature>
<dbReference type="SUPFAM" id="SSF51556">
    <property type="entry name" value="Metallo-dependent hydrolases"/>
    <property type="match status" value="1"/>
</dbReference>
<dbReference type="InterPro" id="IPR006680">
    <property type="entry name" value="Amidohydro-rel"/>
</dbReference>
<dbReference type="HOGENOM" id="CLU_012358_2_5_7"/>
<dbReference type="SUPFAM" id="SSF51338">
    <property type="entry name" value="Composite domain of metallo-dependent hydrolases"/>
    <property type="match status" value="2"/>
</dbReference>
<dbReference type="eggNOG" id="COG0402">
    <property type="taxonomic scope" value="Bacteria"/>
</dbReference>
<dbReference type="EMBL" id="CP002085">
    <property type="protein sequence ID" value="ADK85560.1"/>
    <property type="molecule type" value="Genomic_DNA"/>
</dbReference>
<protein>
    <submittedName>
        <fullName evidence="3">Amidohydrolase</fullName>
    </submittedName>
</protein>
<dbReference type="InterPro" id="IPR011059">
    <property type="entry name" value="Metal-dep_hydrolase_composite"/>
</dbReference>
<dbReference type="Gene3D" id="3.20.20.140">
    <property type="entry name" value="Metal-dependent hydrolases"/>
    <property type="match status" value="1"/>
</dbReference>